<dbReference type="EMBL" id="RKLP01000001">
    <property type="protein sequence ID" value="RVW11020.1"/>
    <property type="molecule type" value="Genomic_DNA"/>
</dbReference>
<gene>
    <name evidence="1" type="ORF">EGT67_00675</name>
</gene>
<evidence type="ECO:0000313" key="2">
    <source>
        <dbReference type="Proteomes" id="UP000286208"/>
    </source>
</evidence>
<dbReference type="SUPFAM" id="SSF141571">
    <property type="entry name" value="Pentapeptide repeat-like"/>
    <property type="match status" value="1"/>
</dbReference>
<dbReference type="Gene3D" id="2.160.20.80">
    <property type="entry name" value="E3 ubiquitin-protein ligase SopA"/>
    <property type="match status" value="1"/>
</dbReference>
<organism evidence="1 2">
    <name type="scientific">Prescottella agglutinans</name>
    <dbReference type="NCBI Taxonomy" id="1644129"/>
    <lineage>
        <taxon>Bacteria</taxon>
        <taxon>Bacillati</taxon>
        <taxon>Actinomycetota</taxon>
        <taxon>Actinomycetes</taxon>
        <taxon>Mycobacteriales</taxon>
        <taxon>Nocardiaceae</taxon>
        <taxon>Prescottella</taxon>
    </lineage>
</organism>
<name>A0A438BIY7_9NOCA</name>
<dbReference type="OrthoDB" id="2579959at2"/>
<dbReference type="AlphaFoldDB" id="A0A438BIY7"/>
<reference evidence="1 2" key="1">
    <citation type="submission" date="2018-11" db="EMBL/GenBank/DDBJ databases">
        <title>Rhodococcus spongicola sp. nov. and Rhodococcus xishaensis sp. nov. from marine sponges.</title>
        <authorList>
            <person name="Li L."/>
            <person name="Lin H.W."/>
        </authorList>
    </citation>
    <scope>NUCLEOTIDE SEQUENCE [LARGE SCALE GENOMIC DNA]</scope>
    <source>
        <strain evidence="1 2">CCTCC AB2014297</strain>
    </source>
</reference>
<comment type="caution">
    <text evidence="1">The sequence shown here is derived from an EMBL/GenBank/DDBJ whole genome shotgun (WGS) entry which is preliminary data.</text>
</comment>
<dbReference type="Proteomes" id="UP000286208">
    <property type="component" value="Unassembled WGS sequence"/>
</dbReference>
<protein>
    <recommendedName>
        <fullName evidence="3">Pentapeptide repeat-containing protein</fullName>
    </recommendedName>
</protein>
<keyword evidence="2" id="KW-1185">Reference proteome</keyword>
<evidence type="ECO:0000313" key="1">
    <source>
        <dbReference type="EMBL" id="RVW11020.1"/>
    </source>
</evidence>
<dbReference type="RefSeq" id="WP_127914129.1">
    <property type="nucleotide sequence ID" value="NZ_RKLP01000001.1"/>
</dbReference>
<sequence length="258" mass="28556">MTKEKRATASAASLRGRWSPEDAALLASRFVDQARFVGRTHEIASPHGTTVEGRVDLRGVNAARGYSLSIKYLTLERLDLSHARGSLHIFETEVTDSRFDKISAADSVLDRLFARCSFRSARLTRARIGRKIVDCDFTGASLRKITLGENTVFERCVFDGTDLADAKLAGGRFVDCTFADVRFSALTTFDRCDFRGALPDLGPARRVRCTHDGSPLPDGWPGETDAEALERDYVDRYVRAVREGTAETMPLEPESPPH</sequence>
<accession>A0A438BIY7</accession>
<proteinExistence type="predicted"/>
<evidence type="ECO:0008006" key="3">
    <source>
        <dbReference type="Google" id="ProtNLM"/>
    </source>
</evidence>